<accession>A0ABD5NKQ5</accession>
<dbReference type="RefSeq" id="WP_256533880.1">
    <property type="nucleotide sequence ID" value="NZ_CP101824.1"/>
</dbReference>
<dbReference type="GeneID" id="73903023"/>
<dbReference type="EMBL" id="JBHSAQ010000002">
    <property type="protein sequence ID" value="MFC3957654.1"/>
    <property type="molecule type" value="Genomic_DNA"/>
</dbReference>
<gene>
    <name evidence="2" type="ORF">ACFOUR_04600</name>
</gene>
<proteinExistence type="predicted"/>
<evidence type="ECO:0000313" key="2">
    <source>
        <dbReference type="EMBL" id="MFC3957654.1"/>
    </source>
</evidence>
<name>A0ABD5NKQ5_9EURY</name>
<sequence>MTQTTSTDDAPVITANDLTLGTVAESHSQMDYVVEVYRERERERPPEKQDYKFGQPVYTTTTIRGTEYALIGVVYDSRLVDPDQGRAGPRLSNPDQELFVPGYVDEKRTLLGVAFLGYATLEPASNGSNFTDVSQEMPPWTLEIDDSIRKLPRAGFEQFHFPDGDLRLQYYDRLISTADQFGAEVTLALLDQLRDGTAADEELLDVIEQKVRWETSSDRGVVR</sequence>
<dbReference type="AlphaFoldDB" id="A0ABD5NKQ5"/>
<evidence type="ECO:0000259" key="1">
    <source>
        <dbReference type="Pfam" id="PF26500"/>
    </source>
</evidence>
<dbReference type="Proteomes" id="UP001595846">
    <property type="component" value="Unassembled WGS sequence"/>
</dbReference>
<keyword evidence="3" id="KW-1185">Reference proteome</keyword>
<organism evidence="2 3">
    <name type="scientific">Halovivax cerinus</name>
    <dbReference type="NCBI Taxonomy" id="1487865"/>
    <lineage>
        <taxon>Archaea</taxon>
        <taxon>Methanobacteriati</taxon>
        <taxon>Methanobacteriota</taxon>
        <taxon>Stenosarchaea group</taxon>
        <taxon>Halobacteria</taxon>
        <taxon>Halobacteriales</taxon>
        <taxon>Natrialbaceae</taxon>
        <taxon>Halovivax</taxon>
    </lineage>
</organism>
<evidence type="ECO:0000313" key="3">
    <source>
        <dbReference type="Proteomes" id="UP001595846"/>
    </source>
</evidence>
<protein>
    <recommendedName>
        <fullName evidence="1">DUF8166 domain-containing protein</fullName>
    </recommendedName>
</protein>
<comment type="caution">
    <text evidence="2">The sequence shown here is derived from an EMBL/GenBank/DDBJ whole genome shotgun (WGS) entry which is preliminary data.</text>
</comment>
<dbReference type="Pfam" id="PF26500">
    <property type="entry name" value="DUF8166"/>
    <property type="match status" value="1"/>
</dbReference>
<feature type="domain" description="DUF8166" evidence="1">
    <location>
        <begin position="6"/>
        <end position="222"/>
    </location>
</feature>
<dbReference type="InterPro" id="IPR058479">
    <property type="entry name" value="DUF8166"/>
</dbReference>
<reference evidence="2 3" key="1">
    <citation type="journal article" date="2019" name="Int. J. Syst. Evol. Microbiol.">
        <title>The Global Catalogue of Microorganisms (GCM) 10K type strain sequencing project: providing services to taxonomists for standard genome sequencing and annotation.</title>
        <authorList>
            <consortium name="The Broad Institute Genomics Platform"/>
            <consortium name="The Broad Institute Genome Sequencing Center for Infectious Disease"/>
            <person name="Wu L."/>
            <person name="Ma J."/>
        </authorList>
    </citation>
    <scope>NUCLEOTIDE SEQUENCE [LARGE SCALE GENOMIC DNA]</scope>
    <source>
        <strain evidence="2 3">IBRC-M 10256</strain>
    </source>
</reference>